<dbReference type="GO" id="GO:0016491">
    <property type="term" value="F:oxidoreductase activity"/>
    <property type="evidence" value="ECO:0007669"/>
    <property type="project" value="UniProtKB-KW"/>
</dbReference>
<protein>
    <submittedName>
        <fullName evidence="3">FAD-dependent oxidoreductase</fullName>
    </submittedName>
</protein>
<keyword evidence="1" id="KW-0560">Oxidoreductase</keyword>
<dbReference type="PANTHER" id="PTHR13847:SF281">
    <property type="entry name" value="FAD DEPENDENT OXIDOREDUCTASE DOMAIN-CONTAINING PROTEIN"/>
    <property type="match status" value="1"/>
</dbReference>
<dbReference type="Gene3D" id="3.50.50.60">
    <property type="entry name" value="FAD/NAD(P)-binding domain"/>
    <property type="match status" value="1"/>
</dbReference>
<evidence type="ECO:0000256" key="1">
    <source>
        <dbReference type="ARBA" id="ARBA00023002"/>
    </source>
</evidence>
<sequence>MKLEPYWLSTAPAFDASAASDLPAQAECVIVGAGFTGLSAALSLARAGVQVVVLDAGTVIGQASGRNGGHCNTGVAHDFAGLVRSAGLERACSLQRFYTEAVDHVEQLVREENIACDFVRRGKLKLASKARHMQGLEATYVALRRYVSSDVQLFDRAGLRDEIDSEAFHGGLLMPGGAQMHMGRFGMGLAQAAVRQGACVHEQTPVTGLERLEGTRYRVRTSRGTIEAGRVLLATGCSNVGPFAWLQRRIVPVGSFIVVTEPLAPAVIDSLLPQRRTYVTTLNIGNYFRTTEDGRLVFGGRARFALSNPLSDRKSGHILEAGLQRVFPQLAGTRIEYCWGGLVDMTVDRFPRAGLHEGLYFSTGYSGHGTQMSVRMGQVMAEQMLGRPAQHPWQGADQWPAVPGYSGTPWFLPMAGLYYRMKDLFF</sequence>
<gene>
    <name evidence="3" type="ORF">DD235_15800</name>
</gene>
<name>A0A2V1JTS2_9BURK</name>
<dbReference type="InterPro" id="IPR006076">
    <property type="entry name" value="FAD-dep_OxRdtase"/>
</dbReference>
<organism evidence="3 4">
    <name type="scientific">Corticimicrobacter populi</name>
    <dbReference type="NCBI Taxonomy" id="2175229"/>
    <lineage>
        <taxon>Bacteria</taxon>
        <taxon>Pseudomonadati</taxon>
        <taxon>Pseudomonadota</taxon>
        <taxon>Betaproteobacteria</taxon>
        <taxon>Burkholderiales</taxon>
        <taxon>Alcaligenaceae</taxon>
        <taxon>Corticimicrobacter</taxon>
    </lineage>
</organism>
<dbReference type="SUPFAM" id="SSF51905">
    <property type="entry name" value="FAD/NAD(P)-binding domain"/>
    <property type="match status" value="1"/>
</dbReference>
<dbReference type="Gene3D" id="3.30.9.10">
    <property type="entry name" value="D-Amino Acid Oxidase, subunit A, domain 2"/>
    <property type="match status" value="1"/>
</dbReference>
<dbReference type="PANTHER" id="PTHR13847">
    <property type="entry name" value="SARCOSINE DEHYDROGENASE-RELATED"/>
    <property type="match status" value="1"/>
</dbReference>
<dbReference type="GO" id="GO:0005737">
    <property type="term" value="C:cytoplasm"/>
    <property type="evidence" value="ECO:0007669"/>
    <property type="project" value="TreeGrafter"/>
</dbReference>
<dbReference type="AlphaFoldDB" id="A0A2V1JTS2"/>
<dbReference type="RefSeq" id="WP_109063081.1">
    <property type="nucleotide sequence ID" value="NZ_QETA01000008.1"/>
</dbReference>
<dbReference type="EMBL" id="QETA01000008">
    <property type="protein sequence ID" value="PWF21274.1"/>
    <property type="molecule type" value="Genomic_DNA"/>
</dbReference>
<feature type="domain" description="FAD dependent oxidoreductase" evidence="2">
    <location>
        <begin position="28"/>
        <end position="382"/>
    </location>
</feature>
<evidence type="ECO:0000259" key="2">
    <source>
        <dbReference type="Pfam" id="PF01266"/>
    </source>
</evidence>
<comment type="caution">
    <text evidence="3">The sequence shown here is derived from an EMBL/GenBank/DDBJ whole genome shotgun (WGS) entry which is preliminary data.</text>
</comment>
<dbReference type="Pfam" id="PF01266">
    <property type="entry name" value="DAO"/>
    <property type="match status" value="1"/>
</dbReference>
<accession>A0A2V1JTS2</accession>
<dbReference type="InterPro" id="IPR036188">
    <property type="entry name" value="FAD/NAD-bd_sf"/>
</dbReference>
<evidence type="ECO:0000313" key="3">
    <source>
        <dbReference type="EMBL" id="PWF21274.1"/>
    </source>
</evidence>
<reference evidence="4" key="1">
    <citation type="submission" date="2018-05" db="EMBL/GenBank/DDBJ databases">
        <authorList>
            <person name="Li Y."/>
        </authorList>
    </citation>
    <scope>NUCLEOTIDE SEQUENCE [LARGE SCALE GENOMIC DNA]</scope>
    <source>
        <strain evidence="4">3d-2-2</strain>
    </source>
</reference>
<proteinExistence type="predicted"/>
<keyword evidence="4" id="KW-1185">Reference proteome</keyword>
<evidence type="ECO:0000313" key="4">
    <source>
        <dbReference type="Proteomes" id="UP000245212"/>
    </source>
</evidence>
<dbReference type="Proteomes" id="UP000245212">
    <property type="component" value="Unassembled WGS sequence"/>
</dbReference>